<organism evidence="1 2">
    <name type="scientific">Brassica carinata</name>
    <name type="common">Ethiopian mustard</name>
    <name type="synonym">Abyssinian cabbage</name>
    <dbReference type="NCBI Taxonomy" id="52824"/>
    <lineage>
        <taxon>Eukaryota</taxon>
        <taxon>Viridiplantae</taxon>
        <taxon>Streptophyta</taxon>
        <taxon>Embryophyta</taxon>
        <taxon>Tracheophyta</taxon>
        <taxon>Spermatophyta</taxon>
        <taxon>Magnoliopsida</taxon>
        <taxon>eudicotyledons</taxon>
        <taxon>Gunneridae</taxon>
        <taxon>Pentapetalae</taxon>
        <taxon>rosids</taxon>
        <taxon>malvids</taxon>
        <taxon>Brassicales</taxon>
        <taxon>Brassicaceae</taxon>
        <taxon>Brassiceae</taxon>
        <taxon>Brassica</taxon>
    </lineage>
</organism>
<proteinExistence type="predicted"/>
<keyword evidence="2" id="KW-1185">Reference proteome</keyword>
<dbReference type="OrthoDB" id="1602082at2759"/>
<dbReference type="AlphaFoldDB" id="A0A8X7TN47"/>
<dbReference type="EMBL" id="JAAMPC010000017">
    <property type="protein sequence ID" value="KAG2246156.1"/>
    <property type="molecule type" value="Genomic_DNA"/>
</dbReference>
<gene>
    <name evidence="1" type="ORF">Bca52824_085784</name>
</gene>
<evidence type="ECO:0000313" key="2">
    <source>
        <dbReference type="Proteomes" id="UP000886595"/>
    </source>
</evidence>
<reference evidence="1 2" key="1">
    <citation type="submission" date="2020-02" db="EMBL/GenBank/DDBJ databases">
        <authorList>
            <person name="Ma Q."/>
            <person name="Huang Y."/>
            <person name="Song X."/>
            <person name="Pei D."/>
        </authorList>
    </citation>
    <scope>NUCLEOTIDE SEQUENCE [LARGE SCALE GENOMIC DNA]</scope>
    <source>
        <strain evidence="1">Sxm20200214</strain>
        <tissue evidence="1">Leaf</tissue>
    </source>
</reference>
<sequence length="117" mass="13738">MKFLAYSSSQLKNISTWMFSPRNVIWTNDTTSWMGDFGNTKNVGEIFRLDKETLTVMADDVKLIHDVEIRDTLCVFKMELERFLLSSLKWWLGNATSKGFFHQLFISKLLKETVFEE</sequence>
<dbReference type="Proteomes" id="UP000886595">
    <property type="component" value="Unassembled WGS sequence"/>
</dbReference>
<protein>
    <submittedName>
        <fullName evidence="1">Uncharacterized protein</fullName>
    </submittedName>
</protein>
<accession>A0A8X7TN47</accession>
<name>A0A8X7TN47_BRACI</name>
<comment type="caution">
    <text evidence="1">The sequence shown here is derived from an EMBL/GenBank/DDBJ whole genome shotgun (WGS) entry which is preliminary data.</text>
</comment>
<evidence type="ECO:0000313" key="1">
    <source>
        <dbReference type="EMBL" id="KAG2246156.1"/>
    </source>
</evidence>